<name>A0A7R9EIJ4_9NEOP</name>
<protein>
    <submittedName>
        <fullName evidence="2">Uncharacterized protein</fullName>
    </submittedName>
</protein>
<sequence>MCSPLLCGCGMASFTTQALNASFGDCHDSLTSLPLSMWSFTESYDSLDDYNNENNLERLLPNSDKAIEHKSMDPGSTPGGSEEDA</sequence>
<evidence type="ECO:0000313" key="2">
    <source>
        <dbReference type="EMBL" id="CAD7433641.1"/>
    </source>
</evidence>
<reference evidence="2" key="1">
    <citation type="submission" date="2020-11" db="EMBL/GenBank/DDBJ databases">
        <authorList>
            <person name="Tran Van P."/>
        </authorList>
    </citation>
    <scope>NUCLEOTIDE SEQUENCE</scope>
</reference>
<dbReference type="EMBL" id="OB796635">
    <property type="protein sequence ID" value="CAD7433641.1"/>
    <property type="molecule type" value="Genomic_DNA"/>
</dbReference>
<organism evidence="2">
    <name type="scientific">Timema monikensis</name>
    <dbReference type="NCBI Taxonomy" id="170555"/>
    <lineage>
        <taxon>Eukaryota</taxon>
        <taxon>Metazoa</taxon>
        <taxon>Ecdysozoa</taxon>
        <taxon>Arthropoda</taxon>
        <taxon>Hexapoda</taxon>
        <taxon>Insecta</taxon>
        <taxon>Pterygota</taxon>
        <taxon>Neoptera</taxon>
        <taxon>Polyneoptera</taxon>
        <taxon>Phasmatodea</taxon>
        <taxon>Timematodea</taxon>
        <taxon>Timematoidea</taxon>
        <taxon>Timematidae</taxon>
        <taxon>Timema</taxon>
    </lineage>
</organism>
<dbReference type="AlphaFoldDB" id="A0A7R9EIJ4"/>
<accession>A0A7R9EIJ4</accession>
<evidence type="ECO:0000256" key="1">
    <source>
        <dbReference type="SAM" id="MobiDB-lite"/>
    </source>
</evidence>
<proteinExistence type="predicted"/>
<gene>
    <name evidence="2" type="ORF">TMSB3V08_LOCUS10311</name>
</gene>
<feature type="region of interest" description="Disordered" evidence="1">
    <location>
        <begin position="62"/>
        <end position="85"/>
    </location>
</feature>